<dbReference type="Proteomes" id="UP000789739">
    <property type="component" value="Unassembled WGS sequence"/>
</dbReference>
<dbReference type="OrthoDB" id="1931232at2759"/>
<dbReference type="GO" id="GO:0005524">
    <property type="term" value="F:ATP binding"/>
    <property type="evidence" value="ECO:0007669"/>
    <property type="project" value="UniProtKB-KW"/>
</dbReference>
<comment type="subcellular location">
    <subcellularLocation>
        <location evidence="1">Cytoplasm</location>
    </subcellularLocation>
</comment>
<keyword evidence="3" id="KW-0436">Ligase</keyword>
<dbReference type="GO" id="GO:0004816">
    <property type="term" value="F:asparagine-tRNA ligase activity"/>
    <property type="evidence" value="ECO:0007669"/>
    <property type="project" value="TreeGrafter"/>
</dbReference>
<dbReference type="Pfam" id="PF00152">
    <property type="entry name" value="tRNA-synt_2"/>
    <property type="match status" value="1"/>
</dbReference>
<keyword evidence="4" id="KW-0547">Nucleotide-binding</keyword>
<evidence type="ECO:0000256" key="5">
    <source>
        <dbReference type="ARBA" id="ARBA00022840"/>
    </source>
</evidence>
<name>A0A9N9GN19_9GLOM</name>
<keyword evidence="2" id="KW-0963">Cytoplasm</keyword>
<reference evidence="9" key="1">
    <citation type="submission" date="2021-06" db="EMBL/GenBank/DDBJ databases">
        <authorList>
            <person name="Kallberg Y."/>
            <person name="Tangrot J."/>
            <person name="Rosling A."/>
        </authorList>
    </citation>
    <scope>NUCLEOTIDE SEQUENCE</scope>
    <source>
        <strain evidence="9">BR232B</strain>
    </source>
</reference>
<evidence type="ECO:0000256" key="1">
    <source>
        <dbReference type="ARBA" id="ARBA00004496"/>
    </source>
</evidence>
<evidence type="ECO:0000256" key="7">
    <source>
        <dbReference type="ARBA" id="ARBA00023146"/>
    </source>
</evidence>
<dbReference type="EMBL" id="CAJVPI010001457">
    <property type="protein sequence ID" value="CAG8613631.1"/>
    <property type="molecule type" value="Genomic_DNA"/>
</dbReference>
<accession>A0A9N9GN19</accession>
<dbReference type="PANTHER" id="PTHR22594:SF16">
    <property type="entry name" value="ASPARAGINE--TRNA LIGASE, CYTOPLASMIC"/>
    <property type="match status" value="1"/>
</dbReference>
<keyword evidence="10" id="KW-1185">Reference proteome</keyword>
<evidence type="ECO:0000313" key="10">
    <source>
        <dbReference type="Proteomes" id="UP000789739"/>
    </source>
</evidence>
<organism evidence="9 10">
    <name type="scientific">Paraglomus brasilianum</name>
    <dbReference type="NCBI Taxonomy" id="144538"/>
    <lineage>
        <taxon>Eukaryota</taxon>
        <taxon>Fungi</taxon>
        <taxon>Fungi incertae sedis</taxon>
        <taxon>Mucoromycota</taxon>
        <taxon>Glomeromycotina</taxon>
        <taxon>Glomeromycetes</taxon>
        <taxon>Paraglomerales</taxon>
        <taxon>Paraglomeraceae</taxon>
        <taxon>Paraglomus</taxon>
    </lineage>
</organism>
<gene>
    <name evidence="9" type="ORF">PBRASI_LOCUS8310</name>
</gene>
<evidence type="ECO:0000256" key="4">
    <source>
        <dbReference type="ARBA" id="ARBA00022741"/>
    </source>
</evidence>
<feature type="domain" description="Aminoacyl-tRNA synthetase class II (D/K/N)" evidence="8">
    <location>
        <begin position="53"/>
        <end position="158"/>
    </location>
</feature>
<evidence type="ECO:0000313" key="9">
    <source>
        <dbReference type="EMBL" id="CAG8613631.1"/>
    </source>
</evidence>
<evidence type="ECO:0000256" key="3">
    <source>
        <dbReference type="ARBA" id="ARBA00022598"/>
    </source>
</evidence>
<keyword evidence="6" id="KW-0648">Protein biosynthesis</keyword>
<dbReference type="PANTHER" id="PTHR22594">
    <property type="entry name" value="ASPARTYL/LYSYL-TRNA SYNTHETASE"/>
    <property type="match status" value="1"/>
</dbReference>
<evidence type="ECO:0000256" key="6">
    <source>
        <dbReference type="ARBA" id="ARBA00022917"/>
    </source>
</evidence>
<dbReference type="InterPro" id="IPR004364">
    <property type="entry name" value="Aa-tRNA-synt_II"/>
</dbReference>
<dbReference type="Gene3D" id="3.30.930.10">
    <property type="entry name" value="Bira Bifunctional Protein, Domain 2"/>
    <property type="match status" value="1"/>
</dbReference>
<dbReference type="GO" id="GO:0005737">
    <property type="term" value="C:cytoplasm"/>
    <property type="evidence" value="ECO:0007669"/>
    <property type="project" value="UniProtKB-SubCell"/>
</dbReference>
<dbReference type="SUPFAM" id="SSF55681">
    <property type="entry name" value="Class II aaRS and biotin synthetases"/>
    <property type="match status" value="1"/>
</dbReference>
<sequence length="192" mass="22483">ERVASRKLKDFNWNAEVAIDSFFNDQPVVQRGYAAAPAPSGVDVYRLNQIFQKYKDKDDDAILADGILDKLVYQLNLDFEKLEHPFMRLDYKDAIQYLTKDDGTFYEFGEDIPEAPERAMIDRIGKPVFLCRFPADIKAFYMKKCVDDCRVTESVDINFIKVVLTFSIDIQLEYMREYKIDNYGSRDLVFFM</sequence>
<proteinExistence type="predicted"/>
<dbReference type="InterPro" id="IPR045864">
    <property type="entry name" value="aa-tRNA-synth_II/BPL/LPL"/>
</dbReference>
<keyword evidence="7" id="KW-0030">Aminoacyl-tRNA synthetase</keyword>
<keyword evidence="5" id="KW-0067">ATP-binding</keyword>
<protein>
    <submittedName>
        <fullName evidence="9">6072_t:CDS:1</fullName>
    </submittedName>
</protein>
<dbReference type="AlphaFoldDB" id="A0A9N9GN19"/>
<evidence type="ECO:0000256" key="2">
    <source>
        <dbReference type="ARBA" id="ARBA00022490"/>
    </source>
</evidence>
<dbReference type="GO" id="GO:0006421">
    <property type="term" value="P:asparaginyl-tRNA aminoacylation"/>
    <property type="evidence" value="ECO:0007669"/>
    <property type="project" value="TreeGrafter"/>
</dbReference>
<comment type="caution">
    <text evidence="9">The sequence shown here is derived from an EMBL/GenBank/DDBJ whole genome shotgun (WGS) entry which is preliminary data.</text>
</comment>
<feature type="non-terminal residue" evidence="9">
    <location>
        <position position="1"/>
    </location>
</feature>
<evidence type="ECO:0000259" key="8">
    <source>
        <dbReference type="Pfam" id="PF00152"/>
    </source>
</evidence>